<evidence type="ECO:0000256" key="2">
    <source>
        <dbReference type="ARBA" id="ARBA00022490"/>
    </source>
</evidence>
<reference evidence="8 9" key="2">
    <citation type="journal article" date="2016" name="Int. J. Syst. Evol. Microbiol.">
        <title>Bacillus gobiensis sp. nov., isolated from a soil sample.</title>
        <authorList>
            <person name="Liu B."/>
            <person name="Liu G.H."/>
            <person name="Cetin S."/>
            <person name="Schumann P."/>
            <person name="Pan Z.Z."/>
            <person name="Chen Q.Q."/>
        </authorList>
    </citation>
    <scope>NUCLEOTIDE SEQUENCE [LARGE SCALE GENOMIC DNA]</scope>
    <source>
        <strain evidence="8 9">FJAT-4402</strain>
    </source>
</reference>
<dbReference type="InterPro" id="IPR008622">
    <property type="entry name" value="FliT"/>
</dbReference>
<evidence type="ECO:0000313" key="8">
    <source>
        <dbReference type="EMBL" id="ALC82457.1"/>
    </source>
</evidence>
<name>A0A0M5JAB1_9BACI</name>
<dbReference type="Pfam" id="PF05400">
    <property type="entry name" value="FliT"/>
    <property type="match status" value="1"/>
</dbReference>
<dbReference type="EMBL" id="CP012600">
    <property type="protein sequence ID" value="ALC82457.1"/>
    <property type="molecule type" value="Genomic_DNA"/>
</dbReference>
<dbReference type="STRING" id="1441095.AM592_13330"/>
<gene>
    <name evidence="8" type="ORF">AM592_13330</name>
</gene>
<reference evidence="9" key="1">
    <citation type="submission" date="2015-08" db="EMBL/GenBank/DDBJ databases">
        <title>Genome sequencing project for genomic taxonomy and phylogenomics of Bacillus-like bacteria.</title>
        <authorList>
            <person name="Liu B."/>
            <person name="Wang J."/>
            <person name="Zhu Y."/>
            <person name="Liu G."/>
            <person name="Chen Q."/>
            <person name="Chen Z."/>
            <person name="Lan J."/>
            <person name="Che J."/>
            <person name="Ge C."/>
            <person name="Shi H."/>
            <person name="Pan Z."/>
            <person name="Liu X."/>
        </authorList>
    </citation>
    <scope>NUCLEOTIDE SEQUENCE [LARGE SCALE GENOMIC DNA]</scope>
    <source>
        <strain evidence="9">FJAT-4402</strain>
    </source>
</reference>
<evidence type="ECO:0000256" key="4">
    <source>
        <dbReference type="ARBA" id="ARBA00023186"/>
    </source>
</evidence>
<organism evidence="8 9">
    <name type="scientific">Bacillus gobiensis</name>
    <dbReference type="NCBI Taxonomy" id="1441095"/>
    <lineage>
        <taxon>Bacteria</taxon>
        <taxon>Bacillati</taxon>
        <taxon>Bacillota</taxon>
        <taxon>Bacilli</taxon>
        <taxon>Bacillales</taxon>
        <taxon>Bacillaceae</taxon>
        <taxon>Bacillus</taxon>
    </lineage>
</organism>
<dbReference type="AlphaFoldDB" id="A0A0M5JAB1"/>
<evidence type="ECO:0000256" key="1">
    <source>
        <dbReference type="ARBA" id="ARBA00004514"/>
    </source>
</evidence>
<keyword evidence="2" id="KW-0963">Cytoplasm</keyword>
<keyword evidence="3" id="KW-1005">Bacterial flagellum biogenesis</keyword>
<evidence type="ECO:0000256" key="5">
    <source>
        <dbReference type="ARBA" id="ARBA00093765"/>
    </source>
</evidence>
<evidence type="ECO:0000313" key="9">
    <source>
        <dbReference type="Proteomes" id="UP000067625"/>
    </source>
</evidence>
<proteinExistence type="inferred from homology"/>
<evidence type="ECO:0000256" key="3">
    <source>
        <dbReference type="ARBA" id="ARBA00022795"/>
    </source>
</evidence>
<comment type="similarity">
    <text evidence="6">Belongs to the bacillales FliT family.</text>
</comment>
<dbReference type="RefSeq" id="WP_053604247.1">
    <property type="nucleotide sequence ID" value="NZ_CP012600.1"/>
</dbReference>
<sequence length="113" mass="13475">MGSTATLFKETKSFMEMLEGEKDSDLQIQEIEEFIDMREELIYDIKPPLSQNEQQQMKQLLEWNSDLLIQFTSLKKSIMKDIGQAKLKRVTRNRYITPYAQSQIDGRYYDKRK</sequence>
<accession>A0A0M5JAB1</accession>
<dbReference type="OrthoDB" id="2353131at2"/>
<keyword evidence="4" id="KW-0143">Chaperone</keyword>
<protein>
    <recommendedName>
        <fullName evidence="7">Flagellar protein FliT</fullName>
    </recommendedName>
</protein>
<dbReference type="Proteomes" id="UP000067625">
    <property type="component" value="Chromosome"/>
</dbReference>
<evidence type="ECO:0000256" key="7">
    <source>
        <dbReference type="ARBA" id="ARBA00093797"/>
    </source>
</evidence>
<comment type="subcellular location">
    <subcellularLocation>
        <location evidence="1">Cytoplasm</location>
        <location evidence="1">Cytosol</location>
    </subcellularLocation>
</comment>
<keyword evidence="9" id="KW-1185">Reference proteome</keyword>
<dbReference type="PATRIC" id="fig|1441095.3.peg.2921"/>
<comment type="function">
    <text evidence="5">May act as an export chaperone for the filament capping protein FliD.</text>
</comment>
<evidence type="ECO:0000256" key="6">
    <source>
        <dbReference type="ARBA" id="ARBA00093785"/>
    </source>
</evidence>